<dbReference type="EMBL" id="JAGHKP010000001">
    <property type="protein sequence ID" value="MBO9151362.1"/>
    <property type="molecule type" value="Genomic_DNA"/>
</dbReference>
<dbReference type="InterPro" id="IPR011990">
    <property type="entry name" value="TPR-like_helical_dom_sf"/>
</dbReference>
<evidence type="ECO:0000256" key="1">
    <source>
        <dbReference type="ARBA" id="ARBA00004442"/>
    </source>
</evidence>
<reference evidence="9" key="1">
    <citation type="submission" date="2021-03" db="EMBL/GenBank/DDBJ databases">
        <title>Assistant Professor.</title>
        <authorList>
            <person name="Huq M.A."/>
        </authorList>
    </citation>
    <scope>NUCLEOTIDE SEQUENCE [LARGE SCALE GENOMIC DNA]</scope>
    <source>
        <strain evidence="9">MAH-28</strain>
    </source>
</reference>
<organism evidence="8 9">
    <name type="scientific">Chitinophaga chungangae</name>
    <dbReference type="NCBI Taxonomy" id="2821488"/>
    <lineage>
        <taxon>Bacteria</taxon>
        <taxon>Pseudomonadati</taxon>
        <taxon>Bacteroidota</taxon>
        <taxon>Chitinophagia</taxon>
        <taxon>Chitinophagales</taxon>
        <taxon>Chitinophagaceae</taxon>
        <taxon>Chitinophaga</taxon>
    </lineage>
</organism>
<gene>
    <name evidence="8" type="ORF">J7I43_04025</name>
</gene>
<comment type="subcellular location">
    <subcellularLocation>
        <location evidence="1">Cell outer membrane</location>
    </subcellularLocation>
</comment>
<keyword evidence="4" id="KW-0472">Membrane</keyword>
<evidence type="ECO:0000313" key="8">
    <source>
        <dbReference type="EMBL" id="MBO9151362.1"/>
    </source>
</evidence>
<dbReference type="Proteomes" id="UP000679126">
    <property type="component" value="Unassembled WGS sequence"/>
</dbReference>
<evidence type="ECO:0000313" key="9">
    <source>
        <dbReference type="Proteomes" id="UP000679126"/>
    </source>
</evidence>
<feature type="domain" description="RagB/SusD" evidence="6">
    <location>
        <begin position="362"/>
        <end position="503"/>
    </location>
</feature>
<comment type="caution">
    <text evidence="8">The sequence shown here is derived from an EMBL/GenBank/DDBJ whole genome shotgun (WGS) entry which is preliminary data.</text>
</comment>
<keyword evidence="9" id="KW-1185">Reference proteome</keyword>
<proteinExistence type="inferred from homology"/>
<dbReference type="Gene3D" id="1.25.40.390">
    <property type="match status" value="1"/>
</dbReference>
<protein>
    <submittedName>
        <fullName evidence="8">RagB/SusD family nutrient uptake outer membrane protein</fullName>
    </submittedName>
</protein>
<evidence type="ECO:0000256" key="2">
    <source>
        <dbReference type="ARBA" id="ARBA00006275"/>
    </source>
</evidence>
<accession>A0ABS3Y9K8</accession>
<dbReference type="SUPFAM" id="SSF48452">
    <property type="entry name" value="TPR-like"/>
    <property type="match status" value="1"/>
</dbReference>
<evidence type="ECO:0000256" key="4">
    <source>
        <dbReference type="ARBA" id="ARBA00023136"/>
    </source>
</evidence>
<name>A0ABS3Y9K8_9BACT</name>
<dbReference type="RefSeq" id="WP_209143504.1">
    <property type="nucleotide sequence ID" value="NZ_JAGHKP010000001.1"/>
</dbReference>
<keyword evidence="5" id="KW-0998">Cell outer membrane</keyword>
<evidence type="ECO:0000259" key="7">
    <source>
        <dbReference type="Pfam" id="PF14322"/>
    </source>
</evidence>
<dbReference type="InterPro" id="IPR012944">
    <property type="entry name" value="SusD_RagB_dom"/>
</dbReference>
<dbReference type="CDD" id="cd08977">
    <property type="entry name" value="SusD"/>
    <property type="match status" value="1"/>
</dbReference>
<evidence type="ECO:0000256" key="5">
    <source>
        <dbReference type="ARBA" id="ARBA00023237"/>
    </source>
</evidence>
<dbReference type="Pfam" id="PF07980">
    <property type="entry name" value="SusD_RagB"/>
    <property type="match status" value="1"/>
</dbReference>
<evidence type="ECO:0000259" key="6">
    <source>
        <dbReference type="Pfam" id="PF07980"/>
    </source>
</evidence>
<keyword evidence="3" id="KW-0732">Signal</keyword>
<dbReference type="InterPro" id="IPR033985">
    <property type="entry name" value="SusD-like_N"/>
</dbReference>
<dbReference type="Pfam" id="PF14322">
    <property type="entry name" value="SusD-like_3"/>
    <property type="match status" value="1"/>
</dbReference>
<feature type="domain" description="SusD-like N-terminal" evidence="7">
    <location>
        <begin position="94"/>
        <end position="234"/>
    </location>
</feature>
<comment type="similarity">
    <text evidence="2">Belongs to the SusD family.</text>
</comment>
<evidence type="ECO:0000256" key="3">
    <source>
        <dbReference type="ARBA" id="ARBA00022729"/>
    </source>
</evidence>
<sequence length="503" mass="55477">MNQLRPFTILWLLPLAICWQGCKKLITVDPPVSIIGTEEVFKTNAQANSALAGIYAEMTGNVGSMTFSNGGLSVYGGLSADELVPLTGTNNETEYQIFSNKLDYTNGIPMGIIWKPAYRYIYSANSVIEGIAASTSPQLEAAYRDAYTGEALFIRAFSYFYLTNYFGDVPLALFSDYNQTRTMRKTPQAEVYAQIVRDLEEAIRLLPGDSRIGGGERVRANKWAATALLARVQLFRGEWEAAAGHAGAVIGEGSFNLTADPGGAFLKASREAIWQLKPQLGILPNNGTWDGQNFLPAQKISGYPPSQLAEILVPEIFIGFSPIIVPPYYLTPQAAAVFEPGDKRKLKWIDSVPTPSIEPYNSIPLFYPRKYTVKRTSASGAIPEYNMILRLAEQYLIRAEARAQLNDLAGATADIDTVRHRAGLQPTTATGKAELLDAIAQERRAELFTEWGHRWLDLKRTGRAQTVLGAISTKQPWDNNQLLYPIPPEEISANPNLKQNPGY</sequence>